<dbReference type="CDD" id="cd02037">
    <property type="entry name" value="Mrp_NBP35"/>
    <property type="match status" value="1"/>
</dbReference>
<comment type="similarity">
    <text evidence="2">In the C-terminal section; belongs to the Mrp/NBP35 ATP-binding proteins family.</text>
</comment>
<dbReference type="SUPFAM" id="SSF52540">
    <property type="entry name" value="P-loop containing nucleoside triphosphate hydrolases"/>
    <property type="match status" value="1"/>
</dbReference>
<dbReference type="AlphaFoldDB" id="A0A941E1G0"/>
<evidence type="ECO:0000256" key="6">
    <source>
        <dbReference type="ARBA" id="ARBA00023004"/>
    </source>
</evidence>
<dbReference type="GO" id="GO:0140663">
    <property type="term" value="F:ATP-dependent FeS chaperone activity"/>
    <property type="evidence" value="ECO:0007669"/>
    <property type="project" value="InterPro"/>
</dbReference>
<dbReference type="SUPFAM" id="SSF117916">
    <property type="entry name" value="Fe-S cluster assembly (FSCA) domain-like"/>
    <property type="match status" value="1"/>
</dbReference>
<dbReference type="GO" id="GO:0005829">
    <property type="term" value="C:cytosol"/>
    <property type="evidence" value="ECO:0007669"/>
    <property type="project" value="TreeGrafter"/>
</dbReference>
<evidence type="ECO:0000313" key="12">
    <source>
        <dbReference type="Proteomes" id="UP000678545"/>
    </source>
</evidence>
<dbReference type="InterPro" id="IPR033756">
    <property type="entry name" value="YlxH/NBP35"/>
</dbReference>
<feature type="binding site" evidence="9">
    <location>
        <begin position="115"/>
        <end position="122"/>
    </location>
    <ligand>
        <name>ATP</name>
        <dbReference type="ChEBI" id="CHEBI:30616"/>
    </ligand>
</feature>
<keyword evidence="12" id="KW-1185">Reference proteome</keyword>
<dbReference type="InterPro" id="IPR002744">
    <property type="entry name" value="MIP18-like"/>
</dbReference>
<gene>
    <name evidence="11" type="primary">apbC</name>
    <name evidence="11" type="ORF">KDM90_05810</name>
</gene>
<keyword evidence="6 9" id="KW-0408">Iron</keyword>
<evidence type="ECO:0000256" key="8">
    <source>
        <dbReference type="ARBA" id="ARBA00024036"/>
    </source>
</evidence>
<sequence length="371" mass="39300">MSASESVNNSEQQIAQVKQILAGLIDPNTQKDFISTKSAKQIAVQGATVSVQIELAYPANSQREQIAKLVRDALLGVDGIDVVDVMVNTKIVAHAVQRGIKLMPSVKNIIAVASGKGGVGKSTTAVNLALALASEGAAVGLLDADIYGPSQPMMMGIEGRPESNDGKTMEPLENYGVQVSSIGFMIDPDSPMVWRGPMVTQALQQLLELTNWRELDYLIVDMPPGTGDIQLTLSQKVPVTGAVIVTTPQDIALLDARKGLKMFEKVGIPILGIVENMSTHVCSNCGHTEAIFGAGGGEKMCADYGVEFLGGLPLTMAIREQADSGKPTVVADPNGQIATIYKDIARKLAIKVAEQAKDMSSKFPTITVQNT</sequence>
<comment type="caution">
    <text evidence="11">The sequence shown here is derived from an EMBL/GenBank/DDBJ whole genome shotgun (WGS) entry which is preliminary data.</text>
</comment>
<dbReference type="InterPro" id="IPR034904">
    <property type="entry name" value="FSCA_dom_sf"/>
</dbReference>
<dbReference type="GO" id="GO:0016226">
    <property type="term" value="P:iron-sulfur cluster assembly"/>
    <property type="evidence" value="ECO:0007669"/>
    <property type="project" value="InterPro"/>
</dbReference>
<evidence type="ECO:0000256" key="7">
    <source>
        <dbReference type="ARBA" id="ARBA00023014"/>
    </source>
</evidence>
<evidence type="ECO:0000256" key="5">
    <source>
        <dbReference type="ARBA" id="ARBA00022840"/>
    </source>
</evidence>
<dbReference type="InterPro" id="IPR019591">
    <property type="entry name" value="Mrp/NBP35_ATP-bd"/>
</dbReference>
<evidence type="ECO:0000259" key="10">
    <source>
        <dbReference type="Pfam" id="PF01883"/>
    </source>
</evidence>
<proteinExistence type="inferred from homology"/>
<keyword evidence="7 9" id="KW-0411">Iron-sulfur</keyword>
<dbReference type="PANTHER" id="PTHR42961:SF2">
    <property type="entry name" value="IRON-SULFUR PROTEIN NUBPL"/>
    <property type="match status" value="1"/>
</dbReference>
<comment type="subunit">
    <text evidence="9">Homodimer.</text>
</comment>
<name>A0A941E1G0_9BURK</name>
<keyword evidence="9" id="KW-0378">Hydrolase</keyword>
<dbReference type="Proteomes" id="UP000678545">
    <property type="component" value="Unassembled WGS sequence"/>
</dbReference>
<evidence type="ECO:0000256" key="4">
    <source>
        <dbReference type="ARBA" id="ARBA00022741"/>
    </source>
</evidence>
<dbReference type="Gene3D" id="3.40.50.300">
    <property type="entry name" value="P-loop containing nucleotide triphosphate hydrolases"/>
    <property type="match status" value="1"/>
</dbReference>
<feature type="domain" description="MIP18 family-like" evidence="10">
    <location>
        <begin position="15"/>
        <end position="86"/>
    </location>
</feature>
<comment type="function">
    <text evidence="9">Binds and transfers iron-sulfur (Fe-S) clusters to target apoproteins. Can hydrolyze ATP.</text>
</comment>
<accession>A0A941E1G0</accession>
<dbReference type="InterPro" id="IPR000808">
    <property type="entry name" value="Mrp-like_CS"/>
</dbReference>
<comment type="similarity">
    <text evidence="8 9">Belongs to the Mrp/NBP35 ATP-binding proteins family.</text>
</comment>
<evidence type="ECO:0000256" key="9">
    <source>
        <dbReference type="HAMAP-Rule" id="MF_02040"/>
    </source>
</evidence>
<keyword evidence="3 9" id="KW-0479">Metal-binding</keyword>
<dbReference type="GO" id="GO:0051539">
    <property type="term" value="F:4 iron, 4 sulfur cluster binding"/>
    <property type="evidence" value="ECO:0007669"/>
    <property type="project" value="TreeGrafter"/>
</dbReference>
<comment type="similarity">
    <text evidence="1">In the N-terminal section; belongs to the MIP18 family.</text>
</comment>
<dbReference type="PANTHER" id="PTHR42961">
    <property type="entry name" value="IRON-SULFUR PROTEIN NUBPL"/>
    <property type="match status" value="1"/>
</dbReference>
<organism evidence="11 12">
    <name type="scientific">Undibacterium fentianense</name>
    <dbReference type="NCBI Taxonomy" id="2828728"/>
    <lineage>
        <taxon>Bacteria</taxon>
        <taxon>Pseudomonadati</taxon>
        <taxon>Pseudomonadota</taxon>
        <taxon>Betaproteobacteria</taxon>
        <taxon>Burkholderiales</taxon>
        <taxon>Oxalobacteraceae</taxon>
        <taxon>Undibacterium</taxon>
    </lineage>
</organism>
<dbReference type="HAMAP" id="MF_02040">
    <property type="entry name" value="Mrp_NBP35"/>
    <property type="match status" value="1"/>
</dbReference>
<reference evidence="11" key="1">
    <citation type="submission" date="2021-04" db="EMBL/GenBank/DDBJ databases">
        <title>novel species isolated from subtropical streams in China.</title>
        <authorList>
            <person name="Lu H."/>
        </authorList>
    </citation>
    <scope>NUCLEOTIDE SEQUENCE</scope>
    <source>
        <strain evidence="11">FT137W</strain>
    </source>
</reference>
<keyword evidence="4 9" id="KW-0547">Nucleotide-binding</keyword>
<dbReference type="Pfam" id="PF10609">
    <property type="entry name" value="ParA"/>
    <property type="match status" value="1"/>
</dbReference>
<dbReference type="RefSeq" id="WP_212674658.1">
    <property type="nucleotide sequence ID" value="NZ_JAGSPJ010000002.1"/>
</dbReference>
<keyword evidence="5 9" id="KW-0067">ATP-binding</keyword>
<dbReference type="InterPro" id="IPR027417">
    <property type="entry name" value="P-loop_NTPase"/>
</dbReference>
<dbReference type="GO" id="GO:0046872">
    <property type="term" value="F:metal ion binding"/>
    <property type="evidence" value="ECO:0007669"/>
    <property type="project" value="UniProtKB-KW"/>
</dbReference>
<dbReference type="Gene3D" id="3.30.300.130">
    <property type="entry name" value="Fe-S cluster assembly (FSCA)"/>
    <property type="match status" value="1"/>
</dbReference>
<dbReference type="Pfam" id="PF01883">
    <property type="entry name" value="FeS_assembly_P"/>
    <property type="match status" value="1"/>
</dbReference>
<dbReference type="FunFam" id="3.40.50.300:FF:000418">
    <property type="entry name" value="Iron-sulfur cluster carrier protein"/>
    <property type="match status" value="1"/>
</dbReference>
<evidence type="ECO:0000256" key="1">
    <source>
        <dbReference type="ARBA" id="ARBA00007352"/>
    </source>
</evidence>
<evidence type="ECO:0000313" key="11">
    <source>
        <dbReference type="EMBL" id="MBR7799507.1"/>
    </source>
</evidence>
<dbReference type="InterPro" id="IPR044304">
    <property type="entry name" value="NUBPL-like"/>
</dbReference>
<dbReference type="GO" id="GO:0016887">
    <property type="term" value="F:ATP hydrolysis activity"/>
    <property type="evidence" value="ECO:0007669"/>
    <property type="project" value="UniProtKB-UniRule"/>
</dbReference>
<evidence type="ECO:0000256" key="2">
    <source>
        <dbReference type="ARBA" id="ARBA00008205"/>
    </source>
</evidence>
<dbReference type="GO" id="GO:0005524">
    <property type="term" value="F:ATP binding"/>
    <property type="evidence" value="ECO:0007669"/>
    <property type="project" value="UniProtKB-UniRule"/>
</dbReference>
<protein>
    <recommendedName>
        <fullName evidence="9">Iron-sulfur cluster carrier protein</fullName>
    </recommendedName>
</protein>
<dbReference type="NCBIfam" id="NF008669">
    <property type="entry name" value="PRK11670.1"/>
    <property type="match status" value="1"/>
</dbReference>
<dbReference type="EMBL" id="JAGSPJ010000002">
    <property type="protein sequence ID" value="MBR7799507.1"/>
    <property type="molecule type" value="Genomic_DNA"/>
</dbReference>
<evidence type="ECO:0000256" key="3">
    <source>
        <dbReference type="ARBA" id="ARBA00022723"/>
    </source>
</evidence>
<dbReference type="PROSITE" id="PS01215">
    <property type="entry name" value="MRP"/>
    <property type="match status" value="1"/>
</dbReference>